<evidence type="ECO:0000313" key="6">
    <source>
        <dbReference type="Proteomes" id="UP000559256"/>
    </source>
</evidence>
<dbReference type="InterPro" id="IPR036526">
    <property type="entry name" value="C-N_Hydrolase_sf"/>
</dbReference>
<keyword evidence="2" id="KW-0378">Hydrolase</keyword>
<evidence type="ECO:0000313" key="5">
    <source>
        <dbReference type="EMBL" id="KAF5374826.1"/>
    </source>
</evidence>
<feature type="active site" description="Proton acceptor" evidence="3">
    <location>
        <position position="110"/>
    </location>
</feature>
<dbReference type="SUPFAM" id="SSF56317">
    <property type="entry name" value="Carbon-nitrogen hydrolase"/>
    <property type="match status" value="1"/>
</dbReference>
<evidence type="ECO:0000256" key="3">
    <source>
        <dbReference type="PROSITE-ProRule" id="PRU10139"/>
    </source>
</evidence>
<dbReference type="PROSITE" id="PS50263">
    <property type="entry name" value="CN_HYDROLASE"/>
    <property type="match status" value="1"/>
</dbReference>
<dbReference type="InterPro" id="IPR044149">
    <property type="entry name" value="Nitrilases_CHs"/>
</dbReference>
<evidence type="ECO:0000256" key="2">
    <source>
        <dbReference type="ARBA" id="ARBA00022801"/>
    </source>
</evidence>
<dbReference type="Gene3D" id="3.60.110.10">
    <property type="entry name" value="Carbon-nitrogen hydrolase"/>
    <property type="match status" value="1"/>
</dbReference>
<dbReference type="GO" id="GO:0016836">
    <property type="term" value="F:hydro-lyase activity"/>
    <property type="evidence" value="ECO:0007669"/>
    <property type="project" value="UniProtKB-ARBA"/>
</dbReference>
<feature type="domain" description="CN hydrolase" evidence="4">
    <location>
        <begin position="70"/>
        <end position="345"/>
    </location>
</feature>
<dbReference type="OrthoDB" id="10250282at2759"/>
<gene>
    <name evidence="5" type="ORF">D9758_000405</name>
</gene>
<dbReference type="InterPro" id="IPR000132">
    <property type="entry name" value="Nitrilase/CN_hydratase_CS"/>
</dbReference>
<dbReference type="CDD" id="cd07564">
    <property type="entry name" value="nitrilases_CHs"/>
    <property type="match status" value="1"/>
</dbReference>
<evidence type="ECO:0000256" key="1">
    <source>
        <dbReference type="ARBA" id="ARBA00008129"/>
    </source>
</evidence>
<dbReference type="InterPro" id="IPR003010">
    <property type="entry name" value="C-N_Hydrolase"/>
</dbReference>
<dbReference type="PROSITE" id="PS00920">
    <property type="entry name" value="NITRIL_CHT_1"/>
    <property type="match status" value="1"/>
</dbReference>
<proteinExistence type="inferred from homology"/>
<organism evidence="5 6">
    <name type="scientific">Tetrapyrgos nigripes</name>
    <dbReference type="NCBI Taxonomy" id="182062"/>
    <lineage>
        <taxon>Eukaryota</taxon>
        <taxon>Fungi</taxon>
        <taxon>Dikarya</taxon>
        <taxon>Basidiomycota</taxon>
        <taxon>Agaricomycotina</taxon>
        <taxon>Agaricomycetes</taxon>
        <taxon>Agaricomycetidae</taxon>
        <taxon>Agaricales</taxon>
        <taxon>Marasmiineae</taxon>
        <taxon>Marasmiaceae</taxon>
        <taxon>Tetrapyrgos</taxon>
    </lineage>
</organism>
<accession>A0A8H5LZ86</accession>
<comment type="caution">
    <text evidence="5">The sequence shown here is derived from an EMBL/GenBank/DDBJ whole genome shotgun (WGS) entry which is preliminary data.</text>
</comment>
<dbReference type="PANTHER" id="PTHR46044:SF14">
    <property type="entry name" value="ARYLACETONITRILASE"/>
    <property type="match status" value="1"/>
</dbReference>
<reference evidence="5 6" key="1">
    <citation type="journal article" date="2020" name="ISME J.">
        <title>Uncovering the hidden diversity of litter-decomposition mechanisms in mushroom-forming fungi.</title>
        <authorList>
            <person name="Floudas D."/>
            <person name="Bentzer J."/>
            <person name="Ahren D."/>
            <person name="Johansson T."/>
            <person name="Persson P."/>
            <person name="Tunlid A."/>
        </authorList>
    </citation>
    <scope>NUCLEOTIDE SEQUENCE [LARGE SCALE GENOMIC DNA]</scope>
    <source>
        <strain evidence="5 6">CBS 291.85</strain>
    </source>
</reference>
<comment type="similarity">
    <text evidence="1">Belongs to the carbon-nitrogen hydrolase superfamily. Nitrilase family.</text>
</comment>
<dbReference type="PANTHER" id="PTHR46044">
    <property type="entry name" value="NITRILASE"/>
    <property type="match status" value="1"/>
</dbReference>
<dbReference type="AlphaFoldDB" id="A0A8H5LZ86"/>
<evidence type="ECO:0000259" key="4">
    <source>
        <dbReference type="PROSITE" id="PS50263"/>
    </source>
</evidence>
<dbReference type="EMBL" id="JAACJM010000001">
    <property type="protein sequence ID" value="KAF5374826.1"/>
    <property type="molecule type" value="Genomic_DNA"/>
</dbReference>
<dbReference type="GO" id="GO:0000257">
    <property type="term" value="F:nitrilase activity"/>
    <property type="evidence" value="ECO:0007669"/>
    <property type="project" value="UniProtKB-ARBA"/>
</dbReference>
<keyword evidence="6" id="KW-1185">Reference proteome</keyword>
<protein>
    <recommendedName>
        <fullName evidence="4">CN hydrolase domain-containing protein</fullName>
    </recommendedName>
</protein>
<dbReference type="Pfam" id="PF00795">
    <property type="entry name" value="CN_hydrolase"/>
    <property type="match status" value="1"/>
</dbReference>
<dbReference type="Proteomes" id="UP000559256">
    <property type="component" value="Unassembled WGS sequence"/>
</dbReference>
<sequence length="395" mass="43476">MLLYETRLPKFSMYCPSCFYFRLGGISDGSLITAPTPRNNTTSSMEIRENNLQTTMPITLSPSSSDSRKFKVAAVQAEPVWLDLQGGVEKTIRIIREAAAEGAKIIGFPEVFIPGYPWTPWSNTFVEAAPVLKQYQANSMALHSPEMERICEAVKEADVNIVLGFAERDGASLYIAQVTIGQDGTILNHRRKIKPTHYEKTVFGDGSAQSIYNVVQTPYGRLGSLNCWEHIQPWLKTHFYAQHPQIFVGGWWPAFPPHLGNSPYIVSGEASSRMTQLVSMEGGCFGLVCCHVVSEEGAEKMKMKGFPWFQFPGGGFSTIYGPDGSTLAPPVDPGTEAVLFDLLHTVVNGKNWAPARYPGKEEAEADVVKQNEVPNAANSFSYKANLPENGAQGKE</sequence>
<name>A0A8H5LZ86_9AGAR</name>